<proteinExistence type="predicted"/>
<accession>A0A5J4VJA5</accession>
<name>A0A5J4VJA5_9EUKA</name>
<sequence>MNDILYSQEERDWKRNPHPLYWQVRQDGVTHSVRYNCLINGETDEINNNAAQMLGILFRAHEIKPFKRQEIISQLKFNLENDTESKDVKYLVDILCGLATKESNIAEILSNNFIDTLSNQVKSEDQDIKSQPLRKLRDYLCIHLIWTTFYL</sequence>
<dbReference type="InterPro" id="IPR016024">
    <property type="entry name" value="ARM-type_fold"/>
</dbReference>
<evidence type="ECO:0000313" key="2">
    <source>
        <dbReference type="Proteomes" id="UP000324800"/>
    </source>
</evidence>
<reference evidence="1 2" key="1">
    <citation type="submission" date="2019-03" db="EMBL/GenBank/DDBJ databases">
        <title>Single cell metagenomics reveals metabolic interactions within the superorganism composed of flagellate Streblomastix strix and complex community of Bacteroidetes bacteria on its surface.</title>
        <authorList>
            <person name="Treitli S.C."/>
            <person name="Kolisko M."/>
            <person name="Husnik F."/>
            <person name="Keeling P."/>
            <person name="Hampl V."/>
        </authorList>
    </citation>
    <scope>NUCLEOTIDE SEQUENCE [LARGE SCALE GENOMIC DNA]</scope>
    <source>
        <strain evidence="1">ST1C</strain>
    </source>
</reference>
<protein>
    <submittedName>
        <fullName evidence="1">Uncharacterized protein</fullName>
    </submittedName>
</protein>
<dbReference type="AlphaFoldDB" id="A0A5J4VJA5"/>
<evidence type="ECO:0000313" key="1">
    <source>
        <dbReference type="EMBL" id="KAA6382343.1"/>
    </source>
</evidence>
<gene>
    <name evidence="1" type="ORF">EZS28_022131</name>
</gene>
<comment type="caution">
    <text evidence="1">The sequence shown here is derived from an EMBL/GenBank/DDBJ whole genome shotgun (WGS) entry which is preliminary data.</text>
</comment>
<dbReference type="Proteomes" id="UP000324800">
    <property type="component" value="Unassembled WGS sequence"/>
</dbReference>
<dbReference type="EMBL" id="SNRW01006832">
    <property type="protein sequence ID" value="KAA6382343.1"/>
    <property type="molecule type" value="Genomic_DNA"/>
</dbReference>
<organism evidence="1 2">
    <name type="scientific">Streblomastix strix</name>
    <dbReference type="NCBI Taxonomy" id="222440"/>
    <lineage>
        <taxon>Eukaryota</taxon>
        <taxon>Metamonada</taxon>
        <taxon>Preaxostyla</taxon>
        <taxon>Oxymonadida</taxon>
        <taxon>Streblomastigidae</taxon>
        <taxon>Streblomastix</taxon>
    </lineage>
</organism>
<dbReference type="SUPFAM" id="SSF48371">
    <property type="entry name" value="ARM repeat"/>
    <property type="match status" value="1"/>
</dbReference>